<dbReference type="Pfam" id="PF12796">
    <property type="entry name" value="Ank_2"/>
    <property type="match status" value="1"/>
</dbReference>
<evidence type="ECO:0000256" key="1">
    <source>
        <dbReference type="SAM" id="MobiDB-lite"/>
    </source>
</evidence>
<organism evidence="2 3">
    <name type="scientific">Thamnocephalis sphaerospora</name>
    <dbReference type="NCBI Taxonomy" id="78915"/>
    <lineage>
        <taxon>Eukaryota</taxon>
        <taxon>Fungi</taxon>
        <taxon>Fungi incertae sedis</taxon>
        <taxon>Zoopagomycota</taxon>
        <taxon>Zoopagomycotina</taxon>
        <taxon>Zoopagomycetes</taxon>
        <taxon>Zoopagales</taxon>
        <taxon>Sigmoideomycetaceae</taxon>
        <taxon>Thamnocephalis</taxon>
    </lineage>
</organism>
<dbReference type="SUPFAM" id="SSF48403">
    <property type="entry name" value="Ankyrin repeat"/>
    <property type="match status" value="1"/>
</dbReference>
<feature type="region of interest" description="Disordered" evidence="1">
    <location>
        <begin position="153"/>
        <end position="176"/>
    </location>
</feature>
<dbReference type="AlphaFoldDB" id="A0A4P9XTW1"/>
<protein>
    <submittedName>
        <fullName evidence="2">Uncharacterized protein</fullName>
    </submittedName>
</protein>
<reference evidence="3" key="1">
    <citation type="journal article" date="2018" name="Nat. Microbiol.">
        <title>Leveraging single-cell genomics to expand the fungal tree of life.</title>
        <authorList>
            <person name="Ahrendt S.R."/>
            <person name="Quandt C.A."/>
            <person name="Ciobanu D."/>
            <person name="Clum A."/>
            <person name="Salamov A."/>
            <person name="Andreopoulos B."/>
            <person name="Cheng J.F."/>
            <person name="Woyke T."/>
            <person name="Pelin A."/>
            <person name="Henrissat B."/>
            <person name="Reynolds N.K."/>
            <person name="Benny G.L."/>
            <person name="Smith M.E."/>
            <person name="James T.Y."/>
            <person name="Grigoriev I.V."/>
        </authorList>
    </citation>
    <scope>NUCLEOTIDE SEQUENCE [LARGE SCALE GENOMIC DNA]</scope>
    <source>
        <strain evidence="3">RSA 1356</strain>
    </source>
</reference>
<proteinExistence type="predicted"/>
<dbReference type="STRING" id="78915.A0A4P9XTW1"/>
<gene>
    <name evidence="2" type="ORF">THASP1DRAFT_22548</name>
</gene>
<name>A0A4P9XTW1_9FUNG</name>
<dbReference type="InterPro" id="IPR002110">
    <property type="entry name" value="Ankyrin_rpt"/>
</dbReference>
<accession>A0A4P9XTW1</accession>
<dbReference type="Gene3D" id="1.25.40.20">
    <property type="entry name" value="Ankyrin repeat-containing domain"/>
    <property type="match status" value="1"/>
</dbReference>
<dbReference type="InterPro" id="IPR036770">
    <property type="entry name" value="Ankyrin_rpt-contain_sf"/>
</dbReference>
<feature type="compositionally biased region" description="Acidic residues" evidence="1">
    <location>
        <begin position="157"/>
        <end position="176"/>
    </location>
</feature>
<keyword evidence="3" id="KW-1185">Reference proteome</keyword>
<sequence length="176" mass="18831">MTDQGASAASSQSGLAERIIAASRQDNEELLREALKEEGGIAAVNKRNSAGSTALHYAAEFGAFGCLCTLLNVQGIALETRDTMHRETALMRCVKSQRLNAELRLRCLAALIHAGASAEVRDGSNRLAEELLPAEESEARSLLQQARLAKRLGAGDIVDDDDDDDDDDESASSDDE</sequence>
<dbReference type="EMBL" id="KZ992499">
    <property type="protein sequence ID" value="RKP09628.1"/>
    <property type="molecule type" value="Genomic_DNA"/>
</dbReference>
<evidence type="ECO:0000313" key="2">
    <source>
        <dbReference type="EMBL" id="RKP09628.1"/>
    </source>
</evidence>
<dbReference type="OrthoDB" id="9995210at2759"/>
<dbReference type="Proteomes" id="UP000271241">
    <property type="component" value="Unassembled WGS sequence"/>
</dbReference>
<evidence type="ECO:0000313" key="3">
    <source>
        <dbReference type="Proteomes" id="UP000271241"/>
    </source>
</evidence>